<evidence type="ECO:0000313" key="3">
    <source>
        <dbReference type="WBParaSite" id="ACOC_0000335001-mRNA-1"/>
    </source>
</evidence>
<reference evidence="1 2" key="2">
    <citation type="submission" date="2018-11" db="EMBL/GenBank/DDBJ databases">
        <authorList>
            <consortium name="Pathogen Informatics"/>
        </authorList>
    </citation>
    <scope>NUCLEOTIDE SEQUENCE [LARGE SCALE GENOMIC DNA]</scope>
    <source>
        <strain evidence="1 2">Costa Rica</strain>
    </source>
</reference>
<name>A0A0R3PGF2_ANGCS</name>
<dbReference type="EMBL" id="UYYA01000972">
    <property type="protein sequence ID" value="VDM54936.1"/>
    <property type="molecule type" value="Genomic_DNA"/>
</dbReference>
<evidence type="ECO:0000313" key="1">
    <source>
        <dbReference type="EMBL" id="VDM54936.1"/>
    </source>
</evidence>
<accession>A0A0R3PGF2</accession>
<reference evidence="3" key="1">
    <citation type="submission" date="2017-02" db="UniProtKB">
        <authorList>
            <consortium name="WormBaseParasite"/>
        </authorList>
    </citation>
    <scope>IDENTIFICATION</scope>
</reference>
<protein>
    <submittedName>
        <fullName evidence="1 3">Uncharacterized protein</fullName>
    </submittedName>
</protein>
<organism evidence="3">
    <name type="scientific">Angiostrongylus costaricensis</name>
    <name type="common">Nematode worm</name>
    <dbReference type="NCBI Taxonomy" id="334426"/>
    <lineage>
        <taxon>Eukaryota</taxon>
        <taxon>Metazoa</taxon>
        <taxon>Ecdysozoa</taxon>
        <taxon>Nematoda</taxon>
        <taxon>Chromadorea</taxon>
        <taxon>Rhabditida</taxon>
        <taxon>Rhabditina</taxon>
        <taxon>Rhabditomorpha</taxon>
        <taxon>Strongyloidea</taxon>
        <taxon>Metastrongylidae</taxon>
        <taxon>Angiostrongylus</taxon>
    </lineage>
</organism>
<proteinExistence type="predicted"/>
<keyword evidence="2" id="KW-1185">Reference proteome</keyword>
<sequence>MTERKIEKRMLVISHFCLQLTCIVDFAELLYLVRLQFGVNPLSSSEICDPESIGLRRDICERRTTAVMTSERANVKEILMNNRVRRQPHTKRILYTYVPIPLTNLHKRDHTNYGVIRKVKADLTKPSYNHTGSGGIRRQRDF</sequence>
<dbReference type="AlphaFoldDB" id="A0A0R3PGF2"/>
<dbReference type="Proteomes" id="UP000267027">
    <property type="component" value="Unassembled WGS sequence"/>
</dbReference>
<gene>
    <name evidence="1" type="ORF">ACOC_LOCUS3351</name>
</gene>
<dbReference type="WBParaSite" id="ACOC_0000335001-mRNA-1">
    <property type="protein sequence ID" value="ACOC_0000335001-mRNA-1"/>
    <property type="gene ID" value="ACOC_0000335001"/>
</dbReference>
<evidence type="ECO:0000313" key="2">
    <source>
        <dbReference type="Proteomes" id="UP000267027"/>
    </source>
</evidence>